<keyword evidence="2" id="KW-0808">Transferase</keyword>
<evidence type="ECO:0000313" key="3">
    <source>
        <dbReference type="Proteomes" id="UP000261931"/>
    </source>
</evidence>
<dbReference type="Pfam" id="PF13692">
    <property type="entry name" value="Glyco_trans_1_4"/>
    <property type="match status" value="1"/>
</dbReference>
<dbReference type="RefSeq" id="WP_116960084.1">
    <property type="nucleotide sequence ID" value="NZ_QVLS01000010.1"/>
</dbReference>
<dbReference type="Gene3D" id="3.40.50.2000">
    <property type="entry name" value="Glycogen Phosphorylase B"/>
    <property type="match status" value="2"/>
</dbReference>
<organism evidence="2 3">
    <name type="scientific">Hydrogenophaga borbori</name>
    <dbReference type="NCBI Taxonomy" id="2294117"/>
    <lineage>
        <taxon>Bacteria</taxon>
        <taxon>Pseudomonadati</taxon>
        <taxon>Pseudomonadota</taxon>
        <taxon>Betaproteobacteria</taxon>
        <taxon>Burkholderiales</taxon>
        <taxon>Comamonadaceae</taxon>
        <taxon>Hydrogenophaga</taxon>
    </lineage>
</organism>
<accession>A0A372EH76</accession>
<dbReference type="InterPro" id="IPR050194">
    <property type="entry name" value="Glycosyltransferase_grp1"/>
</dbReference>
<dbReference type="InterPro" id="IPR028098">
    <property type="entry name" value="Glyco_trans_4-like_N"/>
</dbReference>
<dbReference type="AlphaFoldDB" id="A0A372EH76"/>
<feature type="domain" description="Glycosyltransferase subfamily 4-like N-terminal" evidence="1">
    <location>
        <begin position="15"/>
        <end position="202"/>
    </location>
</feature>
<dbReference type="GO" id="GO:0016758">
    <property type="term" value="F:hexosyltransferase activity"/>
    <property type="evidence" value="ECO:0007669"/>
    <property type="project" value="TreeGrafter"/>
</dbReference>
<dbReference type="CDD" id="cd03794">
    <property type="entry name" value="GT4_WbuB-like"/>
    <property type="match status" value="1"/>
</dbReference>
<evidence type="ECO:0000259" key="1">
    <source>
        <dbReference type="Pfam" id="PF13579"/>
    </source>
</evidence>
<dbReference type="PANTHER" id="PTHR45947">
    <property type="entry name" value="SULFOQUINOVOSYL TRANSFERASE SQD2"/>
    <property type="match status" value="1"/>
</dbReference>
<name>A0A372EH76_9BURK</name>
<evidence type="ECO:0000313" key="2">
    <source>
        <dbReference type="EMBL" id="RFP77687.1"/>
    </source>
</evidence>
<dbReference type="NCBIfam" id="NF007640">
    <property type="entry name" value="PRK10307.1"/>
    <property type="match status" value="1"/>
</dbReference>
<protein>
    <submittedName>
        <fullName evidence="2">Colanic acid biosynthesis glycosyltransferase WcaI</fullName>
    </submittedName>
</protein>
<proteinExistence type="predicted"/>
<dbReference type="EMBL" id="QVLS01000010">
    <property type="protein sequence ID" value="RFP77687.1"/>
    <property type="molecule type" value="Genomic_DNA"/>
</dbReference>
<dbReference type="Pfam" id="PF13579">
    <property type="entry name" value="Glyco_trans_4_4"/>
    <property type="match status" value="1"/>
</dbReference>
<dbReference type="PANTHER" id="PTHR45947:SF3">
    <property type="entry name" value="SULFOQUINOVOSYL TRANSFERASE SQD2"/>
    <property type="match status" value="1"/>
</dbReference>
<dbReference type="SUPFAM" id="SSF53756">
    <property type="entry name" value="UDP-Glycosyltransferase/glycogen phosphorylase"/>
    <property type="match status" value="1"/>
</dbReference>
<sequence length="420" mass="45883">MKLLVYGINFAPELTGIGKYTGEMAQWLAQAGHEVRAITAPPYYPAWRVQEGHSARRYRIEHWQGVRIIRAPLWVPRQPGGLQRLLHLASFALSSLPALCAQWRWKPDVVWVVEPPLMCAPAAALFATLRGASAWLHIQDHEVDAAFELGLIKGRALRGAVQRAERWLMRRFDRVSTLSGRMVERTLDKGVAPERVVHFPNWVDIDGIAPLAAPSPYRAELGLAPDAVVALYSGNMGNKQGLEVIADVAHLLRDEPRIRFVLGGSGSGRAALQARCAGLPNVRFLDLQPLERLNDWLGLADVHLLPQRADAADLVMPSKLTGMLASGRAVLATAMAGTELCRVVTHDAACGRVVPPENPAAMAEALRALAADPAGRAAMGERGRRYAEAELSRDAVLRRFEAQLLALAQARPSDTRRAAV</sequence>
<reference evidence="2 3" key="1">
    <citation type="submission" date="2018-08" db="EMBL/GenBank/DDBJ databases">
        <title>Hydrogenophaga sp. LA-38 isolated from sludge.</title>
        <authorList>
            <person name="Im W.-T."/>
        </authorList>
    </citation>
    <scope>NUCLEOTIDE SEQUENCE [LARGE SCALE GENOMIC DNA]</scope>
    <source>
        <strain evidence="2 3">LA-38</strain>
    </source>
</reference>
<keyword evidence="3" id="KW-1185">Reference proteome</keyword>
<comment type="caution">
    <text evidence="2">The sequence shown here is derived from an EMBL/GenBank/DDBJ whole genome shotgun (WGS) entry which is preliminary data.</text>
</comment>
<gene>
    <name evidence="2" type="primary">wcaI</name>
    <name evidence="2" type="ORF">DY262_15925</name>
</gene>
<dbReference type="Proteomes" id="UP000261931">
    <property type="component" value="Unassembled WGS sequence"/>
</dbReference>